<dbReference type="OMA" id="DGMRRIF"/>
<dbReference type="eggNOG" id="KOG4266">
    <property type="taxonomic scope" value="Eukaryota"/>
</dbReference>
<dbReference type="Gene3D" id="3.40.50.200">
    <property type="entry name" value="Peptidase S8/S53 domain"/>
    <property type="match status" value="1"/>
</dbReference>
<dbReference type="HOGENOM" id="CLU_124549_0_0_1"/>
<dbReference type="OrthoDB" id="206201at2759"/>
<dbReference type="Pfam" id="PF00082">
    <property type="entry name" value="Peptidase_S8"/>
    <property type="match status" value="1"/>
</dbReference>
<dbReference type="InParanoid" id="G9MXK3"/>
<evidence type="ECO:0000259" key="1">
    <source>
        <dbReference type="Pfam" id="PF00082"/>
    </source>
</evidence>
<keyword evidence="3" id="KW-1185">Reference proteome</keyword>
<protein>
    <recommendedName>
        <fullName evidence="1">Peptidase S8/S53 domain-containing protein</fullName>
    </recommendedName>
</protein>
<gene>
    <name evidence="2" type="ORF">TRIVIDRAFT_153851</name>
</gene>
<dbReference type="RefSeq" id="XP_013955094.1">
    <property type="nucleotide sequence ID" value="XM_014099619.1"/>
</dbReference>
<dbReference type="GO" id="GO:0004252">
    <property type="term" value="F:serine-type endopeptidase activity"/>
    <property type="evidence" value="ECO:0007669"/>
    <property type="project" value="InterPro"/>
</dbReference>
<dbReference type="InterPro" id="IPR000209">
    <property type="entry name" value="Peptidase_S8/S53_dom"/>
</dbReference>
<dbReference type="EMBL" id="ABDF02000077">
    <property type="protein sequence ID" value="EHK20901.1"/>
    <property type="molecule type" value="Genomic_DNA"/>
</dbReference>
<feature type="non-terminal residue" evidence="2">
    <location>
        <position position="1"/>
    </location>
</feature>
<feature type="domain" description="Peptidase S8/S53" evidence="1">
    <location>
        <begin position="10"/>
        <end position="119"/>
    </location>
</feature>
<accession>G9MXK3</accession>
<dbReference type="Proteomes" id="UP000007115">
    <property type="component" value="Unassembled WGS sequence"/>
</dbReference>
<dbReference type="GeneID" id="25788250"/>
<evidence type="ECO:0000313" key="2">
    <source>
        <dbReference type="EMBL" id="EHK20901.1"/>
    </source>
</evidence>
<dbReference type="STRING" id="413071.G9MXK3"/>
<evidence type="ECO:0000313" key="3">
    <source>
        <dbReference type="Proteomes" id="UP000007115"/>
    </source>
</evidence>
<dbReference type="AlphaFoldDB" id="G9MXK3"/>
<sequence length="170" mass="18653">EAFDPDLDPVIKKAYEAGKIVIAAAGNEGNNKSRAYPARDPTVLCIHASNGKGKDGGISPNALPNEDNFMTLGIDIPLIWKRQKVVKSGTSFSAVIAAAIAANLLAIIPRCCSLDEAKLKYLRSSDGMRRIFRVLAELDNGYQYIAPWQLWNQENTDEYIKAVLEKCLSK</sequence>
<dbReference type="CDD" id="cd00306">
    <property type="entry name" value="Peptidases_S8_S53"/>
    <property type="match status" value="1"/>
</dbReference>
<name>G9MXK3_HYPVG</name>
<dbReference type="SUPFAM" id="SSF52743">
    <property type="entry name" value="Subtilisin-like"/>
    <property type="match status" value="1"/>
</dbReference>
<dbReference type="VEuPathDB" id="FungiDB:TRIVIDRAFT_153851"/>
<dbReference type="InterPro" id="IPR036852">
    <property type="entry name" value="Peptidase_S8/S53_dom_sf"/>
</dbReference>
<organism evidence="2 3">
    <name type="scientific">Hypocrea virens (strain Gv29-8 / FGSC 10586)</name>
    <name type="common">Gliocladium virens</name>
    <name type="synonym">Trichoderma virens</name>
    <dbReference type="NCBI Taxonomy" id="413071"/>
    <lineage>
        <taxon>Eukaryota</taxon>
        <taxon>Fungi</taxon>
        <taxon>Dikarya</taxon>
        <taxon>Ascomycota</taxon>
        <taxon>Pezizomycotina</taxon>
        <taxon>Sordariomycetes</taxon>
        <taxon>Hypocreomycetidae</taxon>
        <taxon>Hypocreales</taxon>
        <taxon>Hypocreaceae</taxon>
        <taxon>Trichoderma</taxon>
    </lineage>
</organism>
<proteinExistence type="predicted"/>
<comment type="caution">
    <text evidence="2">The sequence shown here is derived from an EMBL/GenBank/DDBJ whole genome shotgun (WGS) entry which is preliminary data.</text>
</comment>
<dbReference type="GO" id="GO:0006508">
    <property type="term" value="P:proteolysis"/>
    <property type="evidence" value="ECO:0007669"/>
    <property type="project" value="InterPro"/>
</dbReference>
<reference evidence="2 3" key="1">
    <citation type="journal article" date="2011" name="Genome Biol.">
        <title>Comparative genome sequence analysis underscores mycoparasitism as the ancestral life style of Trichoderma.</title>
        <authorList>
            <person name="Kubicek C.P."/>
            <person name="Herrera-Estrella A."/>
            <person name="Seidl-Seiboth V."/>
            <person name="Martinez D.A."/>
            <person name="Druzhinina I.S."/>
            <person name="Thon M."/>
            <person name="Zeilinger S."/>
            <person name="Casas-Flores S."/>
            <person name="Horwitz B.A."/>
            <person name="Mukherjee P.K."/>
            <person name="Mukherjee M."/>
            <person name="Kredics L."/>
            <person name="Alcaraz L.D."/>
            <person name="Aerts A."/>
            <person name="Antal Z."/>
            <person name="Atanasova L."/>
            <person name="Cervantes-Badillo M.G."/>
            <person name="Challacombe J."/>
            <person name="Chertkov O."/>
            <person name="McCluskey K."/>
            <person name="Coulpier F."/>
            <person name="Deshpande N."/>
            <person name="von Doehren H."/>
            <person name="Ebbole D.J."/>
            <person name="Esquivel-Naranjo E.U."/>
            <person name="Fekete E."/>
            <person name="Flipphi M."/>
            <person name="Glaser F."/>
            <person name="Gomez-Rodriguez E.Y."/>
            <person name="Gruber S."/>
            <person name="Han C."/>
            <person name="Henrissat B."/>
            <person name="Hermosa R."/>
            <person name="Hernandez-Onate M."/>
            <person name="Karaffa L."/>
            <person name="Kosti I."/>
            <person name="Le Crom S."/>
            <person name="Lindquist E."/>
            <person name="Lucas S."/>
            <person name="Luebeck M."/>
            <person name="Luebeck P.S."/>
            <person name="Margeot A."/>
            <person name="Metz B."/>
            <person name="Misra M."/>
            <person name="Nevalainen H."/>
            <person name="Omann M."/>
            <person name="Packer N."/>
            <person name="Perrone G."/>
            <person name="Uresti-Rivera E.E."/>
            <person name="Salamov A."/>
            <person name="Schmoll M."/>
            <person name="Seiboth B."/>
            <person name="Shapiro H."/>
            <person name="Sukno S."/>
            <person name="Tamayo-Ramos J.A."/>
            <person name="Tisch D."/>
            <person name="Wiest A."/>
            <person name="Wilkinson H.H."/>
            <person name="Zhang M."/>
            <person name="Coutinho P.M."/>
            <person name="Kenerley C.M."/>
            <person name="Monte E."/>
            <person name="Baker S.E."/>
            <person name="Grigoriev I.V."/>
        </authorList>
    </citation>
    <scope>NUCLEOTIDE SEQUENCE [LARGE SCALE GENOMIC DNA]</scope>
    <source>
        <strain evidence="3">Gv29-8 / FGSC 10586</strain>
    </source>
</reference>